<keyword evidence="2" id="KW-1185">Reference proteome</keyword>
<dbReference type="Proteomes" id="UP000298030">
    <property type="component" value="Unassembled WGS sequence"/>
</dbReference>
<evidence type="ECO:0000313" key="2">
    <source>
        <dbReference type="Proteomes" id="UP000298030"/>
    </source>
</evidence>
<organism evidence="1 2">
    <name type="scientific">Coprinellus micaceus</name>
    <name type="common">Glistening ink-cap mushroom</name>
    <name type="synonym">Coprinus micaceus</name>
    <dbReference type="NCBI Taxonomy" id="71717"/>
    <lineage>
        <taxon>Eukaryota</taxon>
        <taxon>Fungi</taxon>
        <taxon>Dikarya</taxon>
        <taxon>Basidiomycota</taxon>
        <taxon>Agaricomycotina</taxon>
        <taxon>Agaricomycetes</taxon>
        <taxon>Agaricomycetidae</taxon>
        <taxon>Agaricales</taxon>
        <taxon>Agaricineae</taxon>
        <taxon>Psathyrellaceae</taxon>
        <taxon>Coprinellus</taxon>
    </lineage>
</organism>
<gene>
    <name evidence="1" type="ORF">FA13DRAFT_9074</name>
</gene>
<evidence type="ECO:0000313" key="1">
    <source>
        <dbReference type="EMBL" id="TEB39551.1"/>
    </source>
</evidence>
<reference evidence="1 2" key="1">
    <citation type="journal article" date="2019" name="Nat. Ecol. Evol.">
        <title>Megaphylogeny resolves global patterns of mushroom evolution.</title>
        <authorList>
            <person name="Varga T."/>
            <person name="Krizsan K."/>
            <person name="Foldi C."/>
            <person name="Dima B."/>
            <person name="Sanchez-Garcia M."/>
            <person name="Sanchez-Ramirez S."/>
            <person name="Szollosi G.J."/>
            <person name="Szarkandi J.G."/>
            <person name="Papp V."/>
            <person name="Albert L."/>
            <person name="Andreopoulos W."/>
            <person name="Angelini C."/>
            <person name="Antonin V."/>
            <person name="Barry K.W."/>
            <person name="Bougher N.L."/>
            <person name="Buchanan P."/>
            <person name="Buyck B."/>
            <person name="Bense V."/>
            <person name="Catcheside P."/>
            <person name="Chovatia M."/>
            <person name="Cooper J."/>
            <person name="Damon W."/>
            <person name="Desjardin D."/>
            <person name="Finy P."/>
            <person name="Geml J."/>
            <person name="Haridas S."/>
            <person name="Hughes K."/>
            <person name="Justo A."/>
            <person name="Karasinski D."/>
            <person name="Kautmanova I."/>
            <person name="Kiss B."/>
            <person name="Kocsube S."/>
            <person name="Kotiranta H."/>
            <person name="LaButti K.M."/>
            <person name="Lechner B.E."/>
            <person name="Liimatainen K."/>
            <person name="Lipzen A."/>
            <person name="Lukacs Z."/>
            <person name="Mihaltcheva S."/>
            <person name="Morgado L.N."/>
            <person name="Niskanen T."/>
            <person name="Noordeloos M.E."/>
            <person name="Ohm R.A."/>
            <person name="Ortiz-Santana B."/>
            <person name="Ovrebo C."/>
            <person name="Racz N."/>
            <person name="Riley R."/>
            <person name="Savchenko A."/>
            <person name="Shiryaev A."/>
            <person name="Soop K."/>
            <person name="Spirin V."/>
            <person name="Szebenyi C."/>
            <person name="Tomsovsky M."/>
            <person name="Tulloss R.E."/>
            <person name="Uehling J."/>
            <person name="Grigoriev I.V."/>
            <person name="Vagvolgyi C."/>
            <person name="Papp T."/>
            <person name="Martin F.M."/>
            <person name="Miettinen O."/>
            <person name="Hibbett D.S."/>
            <person name="Nagy L.G."/>
        </authorList>
    </citation>
    <scope>NUCLEOTIDE SEQUENCE [LARGE SCALE GENOMIC DNA]</scope>
    <source>
        <strain evidence="1 2">FP101781</strain>
    </source>
</reference>
<dbReference type="OrthoDB" id="2915584at2759"/>
<sequence>MGRWERRQLRPYTNAALPDEVQRWASSSWLFKEQSTVIQFRAGPRTLRFGELEIGVRELHILSFGLLQHTLSTVNLPPNLEECWDELSAALYGYQTRVFTQEQISQLTLYGAQSKRQFSLSLRRRHEELLARWEMLFELIPHLKQEGNRPAELVSRHNARWTAEQVVFAYNGLQALVKGGGLYASTLSECIGPLDSCIADQLLIHEHSNSPVPQNPFPLDVLECQLTLMGRIERNPGSALFPNVTSP</sequence>
<protein>
    <submittedName>
        <fullName evidence="1">Uncharacterized protein</fullName>
    </submittedName>
</protein>
<accession>A0A4Y7TZX3</accession>
<comment type="caution">
    <text evidence="1">The sequence shown here is derived from an EMBL/GenBank/DDBJ whole genome shotgun (WGS) entry which is preliminary data.</text>
</comment>
<name>A0A4Y7TZX3_COPMI</name>
<proteinExistence type="predicted"/>
<dbReference type="AlphaFoldDB" id="A0A4Y7TZX3"/>
<dbReference type="EMBL" id="QPFP01000001">
    <property type="protein sequence ID" value="TEB39551.1"/>
    <property type="molecule type" value="Genomic_DNA"/>
</dbReference>